<accession>A0A1R3J7T9</accession>
<dbReference type="Gramene" id="OMO90925">
    <property type="protein sequence ID" value="OMO90925"/>
    <property type="gene ID" value="CCACVL1_07261"/>
</dbReference>
<dbReference type="OMA" id="FRLECCK"/>
<dbReference type="OrthoDB" id="1001987at2759"/>
<dbReference type="Pfam" id="PF23247">
    <property type="entry name" value="LRR_RPS2"/>
    <property type="match status" value="2"/>
</dbReference>
<feature type="non-terminal residue" evidence="3">
    <location>
        <position position="450"/>
    </location>
</feature>
<reference evidence="3 4" key="1">
    <citation type="submission" date="2013-09" db="EMBL/GenBank/DDBJ databases">
        <title>Corchorus capsularis genome sequencing.</title>
        <authorList>
            <person name="Alam M."/>
            <person name="Haque M.S."/>
            <person name="Islam M.S."/>
            <person name="Emdad E.M."/>
            <person name="Islam M.M."/>
            <person name="Ahmed B."/>
            <person name="Halim A."/>
            <person name="Hossen Q.M.M."/>
            <person name="Hossain M.Z."/>
            <person name="Ahmed R."/>
            <person name="Khan M.M."/>
            <person name="Islam R."/>
            <person name="Rashid M.M."/>
            <person name="Khan S.A."/>
            <person name="Rahman M.S."/>
            <person name="Alam M."/>
        </authorList>
    </citation>
    <scope>NUCLEOTIDE SEQUENCE [LARGE SCALE GENOMIC DNA]</scope>
    <source>
        <strain evidence="4">cv. CVL-1</strain>
        <tissue evidence="3">Whole seedling</tissue>
    </source>
</reference>
<evidence type="ECO:0000313" key="3">
    <source>
        <dbReference type="EMBL" id="OMO90925.1"/>
    </source>
</evidence>
<name>A0A1R3J7T9_COCAP</name>
<keyword evidence="1" id="KW-0611">Plant defense</keyword>
<dbReference type="InterPro" id="IPR057135">
    <property type="entry name" value="At4g27190-like_LRR"/>
</dbReference>
<gene>
    <name evidence="3" type="ORF">CCACVL1_07261</name>
</gene>
<dbReference type="Proteomes" id="UP000188268">
    <property type="component" value="Unassembled WGS sequence"/>
</dbReference>
<proteinExistence type="predicted"/>
<dbReference type="InterPro" id="IPR050905">
    <property type="entry name" value="Plant_NBS-LRR"/>
</dbReference>
<dbReference type="EMBL" id="AWWV01008386">
    <property type="protein sequence ID" value="OMO90925.1"/>
    <property type="molecule type" value="Genomic_DNA"/>
</dbReference>
<feature type="domain" description="Disease resistance protein At4g27190-like leucine-rich repeats" evidence="2">
    <location>
        <begin position="293"/>
        <end position="409"/>
    </location>
</feature>
<organism evidence="3 4">
    <name type="scientific">Corchorus capsularis</name>
    <name type="common">Jute</name>
    <dbReference type="NCBI Taxonomy" id="210143"/>
    <lineage>
        <taxon>Eukaryota</taxon>
        <taxon>Viridiplantae</taxon>
        <taxon>Streptophyta</taxon>
        <taxon>Embryophyta</taxon>
        <taxon>Tracheophyta</taxon>
        <taxon>Spermatophyta</taxon>
        <taxon>Magnoliopsida</taxon>
        <taxon>eudicotyledons</taxon>
        <taxon>Gunneridae</taxon>
        <taxon>Pentapetalae</taxon>
        <taxon>rosids</taxon>
        <taxon>malvids</taxon>
        <taxon>Malvales</taxon>
        <taxon>Malvaceae</taxon>
        <taxon>Grewioideae</taxon>
        <taxon>Apeibeae</taxon>
        <taxon>Corchorus</taxon>
    </lineage>
</organism>
<evidence type="ECO:0000259" key="2">
    <source>
        <dbReference type="Pfam" id="PF23247"/>
    </source>
</evidence>
<keyword evidence="4" id="KW-1185">Reference proteome</keyword>
<dbReference type="PANTHER" id="PTHR33463:SF136">
    <property type="entry name" value="NB-ARC DOMAIN-CONTAINING PROTEIN"/>
    <property type="match status" value="1"/>
</dbReference>
<comment type="caution">
    <text evidence="3">The sequence shown here is derived from an EMBL/GenBank/DDBJ whole genome shotgun (WGS) entry which is preliminary data.</text>
</comment>
<protein>
    <submittedName>
        <fullName evidence="3">Disease resistance protein</fullName>
    </submittedName>
</protein>
<dbReference type="Gene3D" id="3.80.10.10">
    <property type="entry name" value="Ribonuclease Inhibitor"/>
    <property type="match status" value="2"/>
</dbReference>
<evidence type="ECO:0000256" key="1">
    <source>
        <dbReference type="ARBA" id="ARBA00022821"/>
    </source>
</evidence>
<sequence length="450" mass="51365">MLEELEIGWMENLEKVWPNNQIADEEPLPELIEFRLECCKKIRYVLPLSMSKRLQRLKKLKIDNCELVEEIFEPQLPVSPERFPSSSVAQAENVITLKFPQLTKLSLRDLPNLKSFYHGTHTISFPSLKKGLKVCDCDKVKVLFASNFPETSGNKQQENLIQLPLFCLDKESFINLEEFSFGATETVDGMKEIWHAYGPGHNMKEYFPALKAVELKVHIKDMAQSYLKSLPNLECLKVRIYGYGGPGVGGDDEHEHELNPSSSLALLADRSRSTELSLDRVKELRYLWKDREGIFQNNIGDHGFINLVKLDVYGCRGMVKLVTPSVAKSMLLVHLQQMNISWCYNLEEIIDADGEGEVVKAESICFPKLKHLELSTLKKLESFSSSGNYTFQFPSLQTVQLNDCPNMKMFSPADPSTPSCFKVIFGRKERYSSNSLNKTVQEMLKLEEAY</sequence>
<evidence type="ECO:0000313" key="4">
    <source>
        <dbReference type="Proteomes" id="UP000188268"/>
    </source>
</evidence>
<dbReference type="InterPro" id="IPR032675">
    <property type="entry name" value="LRR_dom_sf"/>
</dbReference>
<feature type="domain" description="Disease resistance protein At4g27190-like leucine-rich repeats" evidence="2">
    <location>
        <begin position="2"/>
        <end position="146"/>
    </location>
</feature>
<dbReference type="PANTHER" id="PTHR33463">
    <property type="entry name" value="NB-ARC DOMAIN-CONTAINING PROTEIN-RELATED"/>
    <property type="match status" value="1"/>
</dbReference>
<dbReference type="AlphaFoldDB" id="A0A1R3J7T9"/>
<dbReference type="SUPFAM" id="SSF52047">
    <property type="entry name" value="RNI-like"/>
    <property type="match status" value="1"/>
</dbReference>